<keyword evidence="5 7" id="KW-1133">Transmembrane helix</keyword>
<dbReference type="RefSeq" id="WP_225418960.1">
    <property type="nucleotide sequence ID" value="NZ_JBHTMO010000029.1"/>
</dbReference>
<reference evidence="10" key="1">
    <citation type="journal article" date="2019" name="Int. J. Syst. Evol. Microbiol.">
        <title>The Global Catalogue of Microorganisms (GCM) 10K type strain sequencing project: providing services to taxonomists for standard genome sequencing and annotation.</title>
        <authorList>
            <consortium name="The Broad Institute Genomics Platform"/>
            <consortium name="The Broad Institute Genome Sequencing Center for Infectious Disease"/>
            <person name="Wu L."/>
            <person name="Ma J."/>
        </authorList>
    </citation>
    <scope>NUCLEOTIDE SEQUENCE [LARGE SCALE GENOMIC DNA]</scope>
    <source>
        <strain evidence="10">CCM 8911</strain>
    </source>
</reference>
<evidence type="ECO:0000256" key="4">
    <source>
        <dbReference type="ARBA" id="ARBA00022692"/>
    </source>
</evidence>
<sequence length="265" mass="28474">MPNAVSVMLHHQRRVRWGSLLGVVALVLASQVVLRVNVHQALFGVVAGWAWLGAHFAPNAAALADLPEILYQLWRTVLVAIAATTVAGGVALVLGLAGALPTSHLKAVRGLVRLFASLMRNVPFVAWALILLFSFKQNDFTGFLALLLMTIGQLTRAFIETLDEVGPGPIEALTATGATYWQVIFQGVLPAVAAPMLSWLLYMIENNIRDATLVGMLTGTGIGFIFDLYFKGFRYASAGLVVLAIIAVTIGIELTSNKLRQVLNA</sequence>
<keyword evidence="3" id="KW-1003">Cell membrane</keyword>
<keyword evidence="6 7" id="KW-0472">Membrane</keyword>
<feature type="transmembrane region" description="Helical" evidence="7">
    <location>
        <begin position="179"/>
        <end position="204"/>
    </location>
</feature>
<dbReference type="InterPro" id="IPR035906">
    <property type="entry name" value="MetI-like_sf"/>
</dbReference>
<keyword evidence="10" id="KW-1185">Reference proteome</keyword>
<evidence type="ECO:0000256" key="2">
    <source>
        <dbReference type="ARBA" id="ARBA00022448"/>
    </source>
</evidence>
<dbReference type="CDD" id="cd06261">
    <property type="entry name" value="TM_PBP2"/>
    <property type="match status" value="1"/>
</dbReference>
<evidence type="ECO:0000256" key="6">
    <source>
        <dbReference type="ARBA" id="ARBA00023136"/>
    </source>
</evidence>
<keyword evidence="4 7" id="KW-0812">Transmembrane</keyword>
<feature type="transmembrane region" description="Helical" evidence="7">
    <location>
        <begin position="112"/>
        <end position="133"/>
    </location>
</feature>
<gene>
    <name evidence="9" type="ORF">ACFQ3L_09195</name>
</gene>
<comment type="similarity">
    <text evidence="7">Belongs to the binding-protein-dependent transport system permease family.</text>
</comment>
<comment type="subcellular location">
    <subcellularLocation>
        <location evidence="1 7">Cell membrane</location>
        <topology evidence="1 7">Multi-pass membrane protein</topology>
    </subcellularLocation>
</comment>
<proteinExistence type="inferred from homology"/>
<evidence type="ECO:0000259" key="8">
    <source>
        <dbReference type="PROSITE" id="PS50928"/>
    </source>
</evidence>
<dbReference type="EMBL" id="JBHTMO010000029">
    <property type="protein sequence ID" value="MFD1393739.1"/>
    <property type="molecule type" value="Genomic_DNA"/>
</dbReference>
<feature type="transmembrane region" description="Helical" evidence="7">
    <location>
        <begin position="211"/>
        <end position="230"/>
    </location>
</feature>
<dbReference type="InterPro" id="IPR000515">
    <property type="entry name" value="MetI-like"/>
</dbReference>
<keyword evidence="2 7" id="KW-0813">Transport</keyword>
<feature type="transmembrane region" description="Helical" evidence="7">
    <location>
        <begin position="76"/>
        <end position="100"/>
    </location>
</feature>
<organism evidence="9 10">
    <name type="scientific">Lacticaseibacillus jixianensis</name>
    <dbReference type="NCBI Taxonomy" id="2486012"/>
    <lineage>
        <taxon>Bacteria</taxon>
        <taxon>Bacillati</taxon>
        <taxon>Bacillota</taxon>
        <taxon>Bacilli</taxon>
        <taxon>Lactobacillales</taxon>
        <taxon>Lactobacillaceae</taxon>
        <taxon>Lacticaseibacillus</taxon>
    </lineage>
</organism>
<dbReference type="PANTHER" id="PTHR30043:SF1">
    <property type="entry name" value="ABC TRANSPORT SYSTEM PERMEASE PROTEIN P69"/>
    <property type="match status" value="1"/>
</dbReference>
<dbReference type="Pfam" id="PF00528">
    <property type="entry name" value="BPD_transp_1"/>
    <property type="match status" value="1"/>
</dbReference>
<evidence type="ECO:0000313" key="9">
    <source>
        <dbReference type="EMBL" id="MFD1393739.1"/>
    </source>
</evidence>
<evidence type="ECO:0000256" key="1">
    <source>
        <dbReference type="ARBA" id="ARBA00004651"/>
    </source>
</evidence>
<feature type="transmembrane region" description="Helical" evidence="7">
    <location>
        <begin position="236"/>
        <end position="255"/>
    </location>
</feature>
<dbReference type="Gene3D" id="1.10.3720.10">
    <property type="entry name" value="MetI-like"/>
    <property type="match status" value="1"/>
</dbReference>
<feature type="transmembrane region" description="Helical" evidence="7">
    <location>
        <begin position="45"/>
        <end position="64"/>
    </location>
</feature>
<comment type="caution">
    <text evidence="9">The sequence shown here is derived from an EMBL/GenBank/DDBJ whole genome shotgun (WGS) entry which is preliminary data.</text>
</comment>
<dbReference type="PANTHER" id="PTHR30043">
    <property type="entry name" value="PHOSPHONATES TRANSPORT SYSTEM PERMEASE PROTEIN"/>
    <property type="match status" value="1"/>
</dbReference>
<name>A0ABW4B9Z9_9LACO</name>
<evidence type="ECO:0000256" key="3">
    <source>
        <dbReference type="ARBA" id="ARBA00022475"/>
    </source>
</evidence>
<protein>
    <submittedName>
        <fullName evidence="9">Phosphate/phosphonate ABC transporter permease</fullName>
    </submittedName>
</protein>
<accession>A0ABW4B9Z9</accession>
<evidence type="ECO:0000313" key="10">
    <source>
        <dbReference type="Proteomes" id="UP001597249"/>
    </source>
</evidence>
<evidence type="ECO:0000256" key="7">
    <source>
        <dbReference type="RuleBase" id="RU363032"/>
    </source>
</evidence>
<dbReference type="PROSITE" id="PS50928">
    <property type="entry name" value="ABC_TM1"/>
    <property type="match status" value="1"/>
</dbReference>
<feature type="domain" description="ABC transmembrane type-1" evidence="8">
    <location>
        <begin position="73"/>
        <end position="254"/>
    </location>
</feature>
<evidence type="ECO:0000256" key="5">
    <source>
        <dbReference type="ARBA" id="ARBA00022989"/>
    </source>
</evidence>
<dbReference type="SUPFAM" id="SSF161098">
    <property type="entry name" value="MetI-like"/>
    <property type="match status" value="1"/>
</dbReference>
<dbReference type="Proteomes" id="UP001597249">
    <property type="component" value="Unassembled WGS sequence"/>
</dbReference>